<feature type="region of interest" description="Disordered" evidence="4">
    <location>
        <begin position="1"/>
        <end position="33"/>
    </location>
</feature>
<dbReference type="Pfam" id="PF25390">
    <property type="entry name" value="WD40_RLD"/>
    <property type="match status" value="1"/>
</dbReference>
<name>A0A1X7VNN0_AMPQE</name>
<dbReference type="AlphaFoldDB" id="A0A1X7VNN0"/>
<dbReference type="Proteomes" id="UP000007879">
    <property type="component" value="Unassembled WGS sequence"/>
</dbReference>
<feature type="repeat" description="RCC1" evidence="3">
    <location>
        <begin position="276"/>
        <end position="336"/>
    </location>
</feature>
<dbReference type="EnsemblMetazoa" id="Aqu2.1.41445_001">
    <property type="protein sequence ID" value="Aqu2.1.41445_001"/>
    <property type="gene ID" value="Aqu2.1.41445"/>
</dbReference>
<dbReference type="InterPro" id="IPR051553">
    <property type="entry name" value="Ran_GTPase-activating"/>
</dbReference>
<dbReference type="SUPFAM" id="SSF50985">
    <property type="entry name" value="RCC1/BLIP-II"/>
    <property type="match status" value="1"/>
</dbReference>
<dbReference type="EnsemblMetazoa" id="XM_003383494.3">
    <property type="protein sequence ID" value="XP_003383542.1"/>
    <property type="gene ID" value="LOC100641790"/>
</dbReference>
<dbReference type="OrthoDB" id="61110at2759"/>
<keyword evidence="1" id="KW-0344">Guanine-nucleotide releasing factor</keyword>
<feature type="repeat" description="RCC1" evidence="3">
    <location>
        <begin position="199"/>
        <end position="274"/>
    </location>
</feature>
<dbReference type="PROSITE" id="PS00626">
    <property type="entry name" value="RCC1_2"/>
    <property type="match status" value="1"/>
</dbReference>
<keyword evidence="7" id="KW-1185">Reference proteome</keyword>
<dbReference type="PRINTS" id="PR00633">
    <property type="entry name" value="RCCNDNSATION"/>
</dbReference>
<gene>
    <name evidence="6" type="primary">100641790</name>
</gene>
<evidence type="ECO:0000256" key="3">
    <source>
        <dbReference type="PROSITE-ProRule" id="PRU00235"/>
    </source>
</evidence>
<keyword evidence="2" id="KW-0677">Repeat</keyword>
<feature type="domain" description="RCC1-like" evidence="5">
    <location>
        <begin position="40"/>
        <end position="432"/>
    </location>
</feature>
<dbReference type="InterPro" id="IPR058923">
    <property type="entry name" value="RCC1-like_dom"/>
</dbReference>
<dbReference type="eggNOG" id="KOG1426">
    <property type="taxonomic scope" value="Eukaryota"/>
</dbReference>
<feature type="repeat" description="RCC1" evidence="3">
    <location>
        <begin position="145"/>
        <end position="198"/>
    </location>
</feature>
<evidence type="ECO:0000313" key="6">
    <source>
        <dbReference type="EnsemblMetazoa" id="Aqu2.1.41445_001"/>
    </source>
</evidence>
<evidence type="ECO:0000256" key="2">
    <source>
        <dbReference type="ARBA" id="ARBA00022737"/>
    </source>
</evidence>
<dbReference type="PANTHER" id="PTHR45982:SF1">
    <property type="entry name" value="REGULATOR OF CHROMOSOME CONDENSATION"/>
    <property type="match status" value="1"/>
</dbReference>
<evidence type="ECO:0000256" key="4">
    <source>
        <dbReference type="SAM" id="MobiDB-lite"/>
    </source>
</evidence>
<sequence>MPKGKKRNKKQEDKEDKAQKDDNEFTPATDPNTLSTSSSLLILGMGELGQLGLGEDVIERKKATPVGGVLKGKKILQVVCGGIHTVALLDGGEVFTWGCNDEGALGRSVSTTDEYTPGVVKKLKGFNITQVSAGDCHTAALTDNGHVYCWGVFRDADGPLGLVNSKPEFEPELVYSSAFNKAIKVTSGSNHIVILTEHGDIYSFGCGDSGQLGRVPECFSTRGGRRGIGYLLAPQIVRFPKKGRRLTGKAGATKSFKISDVYAGEHCSFAIGSEDRQIYVWGLNHRGQLGLGDQESRFVPEKVPEDWLWDWAKSSKQDKQLLIAGGGSHSLVCNDGHLYSMGANEYGQLGLKQIEMTSKPTKLSGISDVTDIACGGRCSFAVTKDGKVFSWGIGSNYQLGCGLDEDDVFEPTPMVGKHVENVLKVSSGGQHTSLLVDCSK</sequence>
<proteinExistence type="predicted"/>
<organism evidence="6">
    <name type="scientific">Amphimedon queenslandica</name>
    <name type="common">Sponge</name>
    <dbReference type="NCBI Taxonomy" id="400682"/>
    <lineage>
        <taxon>Eukaryota</taxon>
        <taxon>Metazoa</taxon>
        <taxon>Porifera</taxon>
        <taxon>Demospongiae</taxon>
        <taxon>Heteroscleromorpha</taxon>
        <taxon>Haplosclerida</taxon>
        <taxon>Niphatidae</taxon>
        <taxon>Amphimedon</taxon>
    </lineage>
</organism>
<dbReference type="InParanoid" id="A0A1X7VNN0"/>
<dbReference type="STRING" id="400682.A0A1X7VNN0"/>
<evidence type="ECO:0000313" key="7">
    <source>
        <dbReference type="Proteomes" id="UP000007879"/>
    </source>
</evidence>
<dbReference type="InterPro" id="IPR009091">
    <property type="entry name" value="RCC1/BLIP-II"/>
</dbReference>
<feature type="repeat" description="RCC1" evidence="3">
    <location>
        <begin position="92"/>
        <end position="144"/>
    </location>
</feature>
<evidence type="ECO:0000259" key="5">
    <source>
        <dbReference type="Pfam" id="PF25390"/>
    </source>
</evidence>
<dbReference type="KEGG" id="aqu:100641790"/>
<feature type="compositionally biased region" description="Basic and acidic residues" evidence="4">
    <location>
        <begin position="10"/>
        <end position="23"/>
    </location>
</feature>
<dbReference type="GO" id="GO:0005737">
    <property type="term" value="C:cytoplasm"/>
    <property type="evidence" value="ECO:0007669"/>
    <property type="project" value="TreeGrafter"/>
</dbReference>
<reference evidence="6" key="2">
    <citation type="submission" date="2017-05" db="UniProtKB">
        <authorList>
            <consortium name="EnsemblMetazoa"/>
        </authorList>
    </citation>
    <scope>IDENTIFICATION</scope>
</reference>
<reference evidence="7" key="1">
    <citation type="journal article" date="2010" name="Nature">
        <title>The Amphimedon queenslandica genome and the evolution of animal complexity.</title>
        <authorList>
            <person name="Srivastava M."/>
            <person name="Simakov O."/>
            <person name="Chapman J."/>
            <person name="Fahey B."/>
            <person name="Gauthier M.E."/>
            <person name="Mitros T."/>
            <person name="Richards G.S."/>
            <person name="Conaco C."/>
            <person name="Dacre M."/>
            <person name="Hellsten U."/>
            <person name="Larroux C."/>
            <person name="Putnam N.H."/>
            <person name="Stanke M."/>
            <person name="Adamska M."/>
            <person name="Darling A."/>
            <person name="Degnan S.M."/>
            <person name="Oakley T.H."/>
            <person name="Plachetzki D.C."/>
            <person name="Zhai Y."/>
            <person name="Adamski M."/>
            <person name="Calcino A."/>
            <person name="Cummins S.F."/>
            <person name="Goodstein D.M."/>
            <person name="Harris C."/>
            <person name="Jackson D.J."/>
            <person name="Leys S.P."/>
            <person name="Shu S."/>
            <person name="Woodcroft B.J."/>
            <person name="Vervoort M."/>
            <person name="Kosik K.S."/>
            <person name="Manning G."/>
            <person name="Degnan B.M."/>
            <person name="Rokhsar D.S."/>
        </authorList>
    </citation>
    <scope>NUCLEOTIDE SEQUENCE [LARGE SCALE GENOMIC DNA]</scope>
</reference>
<feature type="repeat" description="RCC1" evidence="3">
    <location>
        <begin position="336"/>
        <end position="385"/>
    </location>
</feature>
<feature type="repeat" description="RCC1" evidence="3">
    <location>
        <begin position="386"/>
        <end position="438"/>
    </location>
</feature>
<dbReference type="PROSITE" id="PS50012">
    <property type="entry name" value="RCC1_3"/>
    <property type="match status" value="7"/>
</dbReference>
<dbReference type="GO" id="GO:0005085">
    <property type="term" value="F:guanyl-nucleotide exchange factor activity"/>
    <property type="evidence" value="ECO:0007669"/>
    <property type="project" value="TreeGrafter"/>
</dbReference>
<feature type="repeat" description="RCC1" evidence="3">
    <location>
        <begin position="38"/>
        <end position="91"/>
    </location>
</feature>
<protein>
    <recommendedName>
        <fullName evidence="5">RCC1-like domain-containing protein</fullName>
    </recommendedName>
</protein>
<dbReference type="Gene3D" id="2.130.10.30">
    <property type="entry name" value="Regulator of chromosome condensation 1/beta-lactamase-inhibitor protein II"/>
    <property type="match status" value="1"/>
</dbReference>
<dbReference type="PANTHER" id="PTHR45982">
    <property type="entry name" value="REGULATOR OF CHROMOSOME CONDENSATION"/>
    <property type="match status" value="1"/>
</dbReference>
<evidence type="ECO:0000256" key="1">
    <source>
        <dbReference type="ARBA" id="ARBA00022658"/>
    </source>
</evidence>
<dbReference type="InterPro" id="IPR000408">
    <property type="entry name" value="Reg_chr_condens"/>
</dbReference>
<accession>A0A1X7VNN0</accession>